<gene>
    <name evidence="4" type="ORF">AX774_g3731</name>
</gene>
<dbReference type="GO" id="GO:0042910">
    <property type="term" value="F:xenobiotic transmembrane transporter activity"/>
    <property type="evidence" value="ECO:0007669"/>
    <property type="project" value="InterPro"/>
</dbReference>
<organism evidence="4 5">
    <name type="scientific">Zancudomyces culisetae</name>
    <name type="common">Gut fungus</name>
    <name type="synonym">Smittium culisetae</name>
    <dbReference type="NCBI Taxonomy" id="1213189"/>
    <lineage>
        <taxon>Eukaryota</taxon>
        <taxon>Fungi</taxon>
        <taxon>Fungi incertae sedis</taxon>
        <taxon>Zoopagomycota</taxon>
        <taxon>Kickxellomycotina</taxon>
        <taxon>Harpellomycetes</taxon>
        <taxon>Harpellales</taxon>
        <taxon>Legeriomycetaceae</taxon>
        <taxon>Zancudomyces</taxon>
    </lineage>
</organism>
<evidence type="ECO:0000256" key="2">
    <source>
        <dbReference type="SAM" id="MobiDB-lite"/>
    </source>
</evidence>
<feature type="region of interest" description="Disordered" evidence="2">
    <location>
        <begin position="1"/>
        <end position="78"/>
    </location>
</feature>
<keyword evidence="3" id="KW-0472">Membrane</keyword>
<comment type="caution">
    <text evidence="4">The sequence shown here is derived from an EMBL/GenBank/DDBJ whole genome shotgun (WGS) entry which is preliminary data.</text>
</comment>
<dbReference type="Pfam" id="PF01554">
    <property type="entry name" value="MatE"/>
    <property type="match status" value="1"/>
</dbReference>
<protein>
    <submittedName>
        <fullName evidence="4">Multidrug and toxin extrusion protein 1</fullName>
    </submittedName>
</protein>
<keyword evidence="3" id="KW-1133">Transmembrane helix</keyword>
<dbReference type="OrthoDB" id="2126698at2759"/>
<evidence type="ECO:0000313" key="5">
    <source>
        <dbReference type="Proteomes" id="UP000188320"/>
    </source>
</evidence>
<feature type="transmembrane region" description="Helical" evidence="3">
    <location>
        <begin position="323"/>
        <end position="343"/>
    </location>
</feature>
<feature type="compositionally biased region" description="Polar residues" evidence="2">
    <location>
        <begin position="20"/>
        <end position="29"/>
    </location>
</feature>
<accession>A0A1R1PPH7</accession>
<dbReference type="EMBL" id="LSSK01000600">
    <property type="protein sequence ID" value="OMH82782.1"/>
    <property type="molecule type" value="Genomic_DNA"/>
</dbReference>
<dbReference type="Proteomes" id="UP000188320">
    <property type="component" value="Unassembled WGS sequence"/>
</dbReference>
<feature type="transmembrane region" description="Helical" evidence="3">
    <location>
        <begin position="349"/>
        <end position="367"/>
    </location>
</feature>
<dbReference type="InterPro" id="IPR002528">
    <property type="entry name" value="MATE_fam"/>
</dbReference>
<dbReference type="GO" id="GO:0016020">
    <property type="term" value="C:membrane"/>
    <property type="evidence" value="ECO:0007669"/>
    <property type="project" value="InterPro"/>
</dbReference>
<feature type="compositionally biased region" description="Basic and acidic residues" evidence="2">
    <location>
        <begin position="1"/>
        <end position="19"/>
    </location>
</feature>
<feature type="compositionally biased region" description="Basic and acidic residues" evidence="2">
    <location>
        <begin position="47"/>
        <end position="56"/>
    </location>
</feature>
<feature type="transmembrane region" description="Helical" evidence="3">
    <location>
        <begin position="287"/>
        <end position="311"/>
    </location>
</feature>
<dbReference type="AlphaFoldDB" id="A0A1R1PPH7"/>
<dbReference type="PANTHER" id="PTHR11206">
    <property type="entry name" value="MULTIDRUG RESISTANCE PROTEIN"/>
    <property type="match status" value="1"/>
</dbReference>
<evidence type="ECO:0000256" key="3">
    <source>
        <dbReference type="SAM" id="Phobius"/>
    </source>
</evidence>
<comment type="similarity">
    <text evidence="1">Belongs to the multi antimicrobial extrusion (MATE) (TC 2.A.66.1) family.</text>
</comment>
<evidence type="ECO:0000256" key="1">
    <source>
        <dbReference type="ARBA" id="ARBA00010199"/>
    </source>
</evidence>
<name>A0A1R1PPH7_ZANCU</name>
<proteinExistence type="inferred from homology"/>
<feature type="transmembrane region" description="Helical" evidence="3">
    <location>
        <begin position="216"/>
        <end position="235"/>
    </location>
</feature>
<feature type="transmembrane region" description="Helical" evidence="3">
    <location>
        <begin position="247"/>
        <end position="267"/>
    </location>
</feature>
<sequence length="386" mass="42534">MGNKCPADKAKEHVPRHYPSESSTHTSVRVDSEQDFLVNTPINRYGADGHKVKDSDTETVSSSATADETEAPKPGDPVNKECSFLGELYGIAIGALELELGSISQAVIILLEAYALGHVGEKALASFALSRIFVALMAVPPMRVAIATYLKIGDSSRKRSAYEHNFWWDVFLFVDEKCTKWLERSIHTRQIVSILCIHFGEMALAAQAVLVSVDRMVLVFTTGISTVFTAKLGNYLGAGSIKGAKTVFHASLLMIALIAAPMFYVLYTKADFWVAIYTQNKELLSMILSMKLAFSIAVSFEICAVCLVGILKAQGRQKVVTKVMFLAFYTFAIPLGIMLSYYYKMGLHGLWIGVASGFTLSALSYTVDLLNTDWKKQVDLCRLYLV</sequence>
<keyword evidence="5" id="KW-1185">Reference proteome</keyword>
<keyword evidence="3" id="KW-0812">Transmembrane</keyword>
<feature type="transmembrane region" description="Helical" evidence="3">
    <location>
        <begin position="191"/>
        <end position="210"/>
    </location>
</feature>
<dbReference type="GO" id="GO:0015297">
    <property type="term" value="F:antiporter activity"/>
    <property type="evidence" value="ECO:0007669"/>
    <property type="project" value="InterPro"/>
</dbReference>
<evidence type="ECO:0000313" key="4">
    <source>
        <dbReference type="EMBL" id="OMH82782.1"/>
    </source>
</evidence>
<reference evidence="5" key="1">
    <citation type="submission" date="2017-01" db="EMBL/GenBank/DDBJ databases">
        <authorList>
            <person name="Wang Y."/>
            <person name="White M."/>
            <person name="Kvist S."/>
            <person name="Moncalvo J.-M."/>
        </authorList>
    </citation>
    <scope>NUCLEOTIDE SEQUENCE [LARGE SCALE GENOMIC DNA]</scope>
    <source>
        <strain evidence="5">COL-18-3</strain>
    </source>
</reference>